<protein>
    <submittedName>
        <fullName evidence="2">RCG27727, isoform CRA_b</fullName>
    </submittedName>
</protein>
<evidence type="ECO:0000256" key="1">
    <source>
        <dbReference type="SAM" id="MobiDB-lite"/>
    </source>
</evidence>
<evidence type="ECO:0000313" key="2">
    <source>
        <dbReference type="EMBL" id="EDL97520.1"/>
    </source>
</evidence>
<evidence type="ECO:0000313" key="3">
    <source>
        <dbReference type="Proteomes" id="UP000234681"/>
    </source>
</evidence>
<dbReference type="AlphaFoldDB" id="A6KBL2"/>
<feature type="region of interest" description="Disordered" evidence="1">
    <location>
        <begin position="13"/>
        <end position="56"/>
    </location>
</feature>
<name>A6KBL2_RAT</name>
<accession>A6KBL2</accession>
<sequence length="56" mass="6229">MLSTAHLRGLELSMTQWDPVPPPPQQTHTHYTLCHPPESPTHSPCFSPIPHVPPQA</sequence>
<reference evidence="2 3" key="1">
    <citation type="submission" date="2005-09" db="EMBL/GenBank/DDBJ databases">
        <authorList>
            <person name="Mural R.J."/>
            <person name="Li P.W."/>
            <person name="Adams M.D."/>
            <person name="Amanatides P.G."/>
            <person name="Baden-Tillson H."/>
            <person name="Barnstead M."/>
            <person name="Chin S.H."/>
            <person name="Dew I."/>
            <person name="Evans C.A."/>
            <person name="Ferriera S."/>
            <person name="Flanigan M."/>
            <person name="Fosler C."/>
            <person name="Glodek A."/>
            <person name="Gu Z."/>
            <person name="Holt R.A."/>
            <person name="Jennings D."/>
            <person name="Kraft C.L."/>
            <person name="Lu F."/>
            <person name="Nguyen T."/>
            <person name="Nusskern D.R."/>
            <person name="Pfannkoch C.M."/>
            <person name="Sitter C."/>
            <person name="Sutton G.G."/>
            <person name="Venter J.C."/>
            <person name="Wang Z."/>
            <person name="Woodage T."/>
            <person name="Zheng X.H."/>
            <person name="Zhong F."/>
        </authorList>
    </citation>
    <scope>NUCLEOTIDE SEQUENCE [LARGE SCALE GENOMIC DNA]</scope>
    <source>
        <strain>BN</strain>
        <strain evidence="3">Sprague-Dawley</strain>
    </source>
</reference>
<proteinExistence type="predicted"/>
<organism evidence="2 3">
    <name type="scientific">Rattus norvegicus</name>
    <name type="common">Rat</name>
    <dbReference type="NCBI Taxonomy" id="10116"/>
    <lineage>
        <taxon>Eukaryota</taxon>
        <taxon>Metazoa</taxon>
        <taxon>Chordata</taxon>
        <taxon>Craniata</taxon>
        <taxon>Vertebrata</taxon>
        <taxon>Euteleostomi</taxon>
        <taxon>Mammalia</taxon>
        <taxon>Eutheria</taxon>
        <taxon>Euarchontoglires</taxon>
        <taxon>Glires</taxon>
        <taxon>Rodentia</taxon>
        <taxon>Myomorpha</taxon>
        <taxon>Muroidea</taxon>
        <taxon>Muridae</taxon>
        <taxon>Murinae</taxon>
        <taxon>Rattus</taxon>
    </lineage>
</organism>
<gene>
    <name evidence="2" type="ORF">rCG_27727</name>
</gene>
<dbReference type="Proteomes" id="UP000234681">
    <property type="component" value="Chromosome 6"/>
</dbReference>
<dbReference type="EMBL" id="CH474034">
    <property type="protein sequence ID" value="EDL97520.1"/>
    <property type="molecule type" value="Genomic_DNA"/>
</dbReference>